<dbReference type="InterPro" id="IPR018499">
    <property type="entry name" value="Tetraspanin/Peripherin"/>
</dbReference>
<keyword evidence="4 6" id="KW-1133">Transmembrane helix</keyword>
<sequence>MPVSKICNKQKVLGLLMIAFGFMLFGDVTNIKEIVNSSHVTSVTIIIVGFIIFAIAFFGCAGAYNENYCFLVTYSTIILILLLTELVAAGVLYKFRSNIKDEAVKVLEKYLESYKKENATRDFVDNIQQKHECCGVVSMDDWKKYGQFKWHGSNTTENYPDSCCPNMAKARPCDSPFRQNCLDAIFDLIRKSSKIIIAVCISAAVVQFLTVVFACTLAKNLRSQYQHFA</sequence>
<dbReference type="EMBL" id="NCKU01005886">
    <property type="protein sequence ID" value="RWS04073.1"/>
    <property type="molecule type" value="Genomic_DNA"/>
</dbReference>
<evidence type="ECO:0000256" key="4">
    <source>
        <dbReference type="ARBA" id="ARBA00022989"/>
    </source>
</evidence>
<evidence type="ECO:0000313" key="11">
    <source>
        <dbReference type="Proteomes" id="UP000285301"/>
    </source>
</evidence>
<dbReference type="EMBL" id="NCKU01005115">
    <property type="protein sequence ID" value="RWS04994.1"/>
    <property type="molecule type" value="Genomic_DNA"/>
</dbReference>
<feature type="transmembrane region" description="Helical" evidence="6">
    <location>
        <begin position="43"/>
        <end position="64"/>
    </location>
</feature>
<comment type="caution">
    <text evidence="10">The sequence shown here is derived from an EMBL/GenBank/DDBJ whole genome shotgun (WGS) entry which is preliminary data.</text>
</comment>
<dbReference type="PRINTS" id="PR00259">
    <property type="entry name" value="TMFOUR"/>
</dbReference>
<dbReference type="InterPro" id="IPR008952">
    <property type="entry name" value="Tetraspanin_EC2_sf"/>
</dbReference>
<dbReference type="PANTHER" id="PTHR19282">
    <property type="entry name" value="TETRASPANIN"/>
    <property type="match status" value="1"/>
</dbReference>
<dbReference type="CDD" id="cd03127">
    <property type="entry name" value="tetraspanin_LEL"/>
    <property type="match status" value="1"/>
</dbReference>
<reference evidence="10 11" key="1">
    <citation type="journal article" date="2018" name="Gigascience">
        <title>Genomes of trombidid mites reveal novel predicted allergens and laterally-transferred genes associated with secondary metabolism.</title>
        <authorList>
            <person name="Dong X."/>
            <person name="Chaisiri K."/>
            <person name="Xia D."/>
            <person name="Armstrong S.D."/>
            <person name="Fang Y."/>
            <person name="Donnelly M.J."/>
            <person name="Kadowaki T."/>
            <person name="McGarry J.W."/>
            <person name="Darby A.C."/>
            <person name="Makepeace B.L."/>
        </authorList>
    </citation>
    <scope>NUCLEOTIDE SEQUENCE [LARGE SCALE GENOMIC DNA]</scope>
    <source>
        <strain evidence="10">UoL-WK</strain>
    </source>
</reference>
<dbReference type="Proteomes" id="UP000285301">
    <property type="component" value="Unassembled WGS sequence"/>
</dbReference>
<accession>A0A3S3NZT1</accession>
<keyword evidence="5 6" id="KW-0472">Membrane</keyword>
<dbReference type="EMBL" id="NCKU01005103">
    <property type="protein sequence ID" value="RWS05012.1"/>
    <property type="molecule type" value="Genomic_DNA"/>
</dbReference>
<comment type="subcellular location">
    <subcellularLocation>
        <location evidence="1 6">Membrane</location>
        <topology evidence="1 6">Multi-pass membrane protein</topology>
    </subcellularLocation>
</comment>
<dbReference type="GO" id="GO:0005886">
    <property type="term" value="C:plasma membrane"/>
    <property type="evidence" value="ECO:0007669"/>
    <property type="project" value="TreeGrafter"/>
</dbReference>
<dbReference type="AlphaFoldDB" id="A0A3S3NZT1"/>
<dbReference type="SUPFAM" id="SSF48652">
    <property type="entry name" value="Tetraspanin"/>
    <property type="match status" value="1"/>
</dbReference>
<dbReference type="PIRSF" id="PIRSF002419">
    <property type="entry name" value="Tetraspanin"/>
    <property type="match status" value="1"/>
</dbReference>
<evidence type="ECO:0000256" key="2">
    <source>
        <dbReference type="ARBA" id="ARBA00006840"/>
    </source>
</evidence>
<dbReference type="Gene3D" id="1.10.1450.10">
    <property type="entry name" value="Tetraspanin"/>
    <property type="match status" value="1"/>
</dbReference>
<evidence type="ECO:0000313" key="7">
    <source>
        <dbReference type="EMBL" id="RWS04072.1"/>
    </source>
</evidence>
<proteinExistence type="inferred from homology"/>
<feature type="transmembrane region" description="Helical" evidence="6">
    <location>
        <begin position="12"/>
        <end position="31"/>
    </location>
</feature>
<dbReference type="InterPro" id="IPR000301">
    <property type="entry name" value="Tetraspanin_animals"/>
</dbReference>
<organism evidence="10 11">
    <name type="scientific">Dinothrombium tinctorium</name>
    <dbReference type="NCBI Taxonomy" id="1965070"/>
    <lineage>
        <taxon>Eukaryota</taxon>
        <taxon>Metazoa</taxon>
        <taxon>Ecdysozoa</taxon>
        <taxon>Arthropoda</taxon>
        <taxon>Chelicerata</taxon>
        <taxon>Arachnida</taxon>
        <taxon>Acari</taxon>
        <taxon>Acariformes</taxon>
        <taxon>Trombidiformes</taxon>
        <taxon>Prostigmata</taxon>
        <taxon>Anystina</taxon>
        <taxon>Parasitengona</taxon>
        <taxon>Trombidioidea</taxon>
        <taxon>Trombidiidae</taxon>
        <taxon>Dinothrombium</taxon>
    </lineage>
</organism>
<evidence type="ECO:0000256" key="1">
    <source>
        <dbReference type="ARBA" id="ARBA00004141"/>
    </source>
</evidence>
<keyword evidence="3 6" id="KW-0812">Transmembrane</keyword>
<dbReference type="Pfam" id="PF00335">
    <property type="entry name" value="Tetraspanin"/>
    <property type="match status" value="1"/>
</dbReference>
<evidence type="ECO:0000256" key="6">
    <source>
        <dbReference type="RuleBase" id="RU361218"/>
    </source>
</evidence>
<feature type="transmembrane region" description="Helical" evidence="6">
    <location>
        <begin position="195"/>
        <end position="214"/>
    </location>
</feature>
<dbReference type="OrthoDB" id="6496642at2759"/>
<evidence type="ECO:0000313" key="9">
    <source>
        <dbReference type="EMBL" id="RWS04994.1"/>
    </source>
</evidence>
<comment type="similarity">
    <text evidence="2 6">Belongs to the tetraspanin (TM4SF) family.</text>
</comment>
<feature type="transmembrane region" description="Helical" evidence="6">
    <location>
        <begin position="70"/>
        <end position="93"/>
    </location>
</feature>
<keyword evidence="11" id="KW-1185">Reference proteome</keyword>
<evidence type="ECO:0000313" key="8">
    <source>
        <dbReference type="EMBL" id="RWS04073.1"/>
    </source>
</evidence>
<gene>
    <name evidence="10" type="ORF">B4U79_18336</name>
    <name evidence="9" type="ORF">B4U79_18338</name>
    <name evidence="8" type="ORF">B4U79_18385</name>
    <name evidence="7" type="ORF">B4U79_18386</name>
</gene>
<reference evidence="10" key="2">
    <citation type="submission" date="2018-11" db="EMBL/GenBank/DDBJ databases">
        <title>Trombidioid mite genomics.</title>
        <authorList>
            <person name="Dong X."/>
        </authorList>
    </citation>
    <scope>NUCLEOTIDE SEQUENCE</scope>
    <source>
        <strain evidence="10">UoL-WK</strain>
    </source>
</reference>
<evidence type="ECO:0000256" key="3">
    <source>
        <dbReference type="ARBA" id="ARBA00022692"/>
    </source>
</evidence>
<dbReference type="EMBL" id="NCKU01005887">
    <property type="protein sequence ID" value="RWS04072.1"/>
    <property type="molecule type" value="Genomic_DNA"/>
</dbReference>
<dbReference type="STRING" id="1965070.A0A3S3NZT1"/>
<protein>
    <recommendedName>
        <fullName evidence="6">Tetraspanin</fullName>
    </recommendedName>
</protein>
<evidence type="ECO:0000256" key="5">
    <source>
        <dbReference type="ARBA" id="ARBA00023136"/>
    </source>
</evidence>
<dbReference type="PANTHER" id="PTHR19282:SF456">
    <property type="entry name" value="CD63 MOLECULE"/>
    <property type="match status" value="1"/>
</dbReference>
<name>A0A3S3NZT1_9ACAR</name>
<evidence type="ECO:0000313" key="10">
    <source>
        <dbReference type="EMBL" id="RWS05012.1"/>
    </source>
</evidence>